<dbReference type="EMBL" id="JBHMEY010000073">
    <property type="protein sequence ID" value="MFB9098305.1"/>
    <property type="molecule type" value="Genomic_DNA"/>
</dbReference>
<gene>
    <name evidence="1" type="ORF">ACFFVF_17480</name>
</gene>
<evidence type="ECO:0000313" key="2">
    <source>
        <dbReference type="Proteomes" id="UP001589607"/>
    </source>
</evidence>
<proteinExistence type="predicted"/>
<keyword evidence="2" id="KW-1185">Reference proteome</keyword>
<dbReference type="Proteomes" id="UP001589607">
    <property type="component" value="Unassembled WGS sequence"/>
</dbReference>
<feature type="non-terminal residue" evidence="1">
    <location>
        <position position="1"/>
    </location>
</feature>
<organism evidence="1 2">
    <name type="scientific">Flavobacterium jumunjinense</name>
    <dbReference type="NCBI Taxonomy" id="998845"/>
    <lineage>
        <taxon>Bacteria</taxon>
        <taxon>Pseudomonadati</taxon>
        <taxon>Bacteroidota</taxon>
        <taxon>Flavobacteriia</taxon>
        <taxon>Flavobacteriales</taxon>
        <taxon>Flavobacteriaceae</taxon>
        <taxon>Flavobacterium</taxon>
    </lineage>
</organism>
<name>A0ABV5GTZ7_9FLAO</name>
<evidence type="ECO:0000313" key="1">
    <source>
        <dbReference type="EMBL" id="MFB9098305.1"/>
    </source>
</evidence>
<sequence>ALPSVMILNTEYFPRKAVKFTSGLSNKIENTELILPKHVKEVGVRNIDKDQLDYPFLPTGIRLVFDTTTADVTPNVADYKDNAPVYWANGEITIFQDGVLAELPVSVLANNFNPLTTTDDFFPLAPFLIRPNKSFKISTSLAGIAQAGHAYRIEILGIEFVKNSRN</sequence>
<dbReference type="RefSeq" id="WP_379678339.1">
    <property type="nucleotide sequence ID" value="NZ_JBHMEY010000073.1"/>
</dbReference>
<comment type="caution">
    <text evidence="1">The sequence shown here is derived from an EMBL/GenBank/DDBJ whole genome shotgun (WGS) entry which is preliminary data.</text>
</comment>
<protein>
    <submittedName>
        <fullName evidence="1">Uncharacterized protein</fullName>
    </submittedName>
</protein>
<accession>A0ABV5GTZ7</accession>
<reference evidence="1 2" key="1">
    <citation type="submission" date="2024-09" db="EMBL/GenBank/DDBJ databases">
        <authorList>
            <person name="Sun Q."/>
            <person name="Mori K."/>
        </authorList>
    </citation>
    <scope>NUCLEOTIDE SEQUENCE [LARGE SCALE GENOMIC DNA]</scope>
    <source>
        <strain evidence="1 2">CECT 7955</strain>
    </source>
</reference>